<dbReference type="AlphaFoldDB" id="A0A4V3EQV7"/>
<dbReference type="OrthoDB" id="7021897at2"/>
<dbReference type="EMBL" id="SOAX01000002">
    <property type="protein sequence ID" value="TDT43558.1"/>
    <property type="molecule type" value="Genomic_DNA"/>
</dbReference>
<protein>
    <submittedName>
        <fullName evidence="1">Uncharacterized protein</fullName>
    </submittedName>
</protein>
<gene>
    <name evidence="1" type="ORF">DES49_1378</name>
</gene>
<accession>A0A4V3EQV7</accession>
<evidence type="ECO:0000313" key="1">
    <source>
        <dbReference type="EMBL" id="TDT43558.1"/>
    </source>
</evidence>
<name>A0A4V3EQV7_9GAMM</name>
<keyword evidence="2" id="KW-1185">Reference proteome</keyword>
<sequence length="150" mass="15427">MDKRVIALSLASVMVLSGCSTTRMSSGSMSLDGQIKSDVEADVEVGERISGKSEFSTLFSVITLGDAPTQFVDGVTYGAASGNGGGLLGSVLGGGPVAKAKSAAAYQAISKSGADVIVAPQYSIEKQDYMVYKTLKVEVEGYKGTINSIE</sequence>
<organism evidence="1 2">
    <name type="scientific">Halospina denitrificans</name>
    <dbReference type="NCBI Taxonomy" id="332522"/>
    <lineage>
        <taxon>Bacteria</taxon>
        <taxon>Pseudomonadati</taxon>
        <taxon>Pseudomonadota</taxon>
        <taxon>Gammaproteobacteria</taxon>
        <taxon>Halospina</taxon>
    </lineage>
</organism>
<dbReference type="PROSITE" id="PS51257">
    <property type="entry name" value="PROKAR_LIPOPROTEIN"/>
    <property type="match status" value="1"/>
</dbReference>
<comment type="caution">
    <text evidence="1">The sequence shown here is derived from an EMBL/GenBank/DDBJ whole genome shotgun (WGS) entry which is preliminary data.</text>
</comment>
<reference evidence="1 2" key="1">
    <citation type="submission" date="2019-03" db="EMBL/GenBank/DDBJ databases">
        <title>Genomic Encyclopedia of Type Strains, Phase IV (KMG-IV): sequencing the most valuable type-strain genomes for metagenomic binning, comparative biology and taxonomic classification.</title>
        <authorList>
            <person name="Goeker M."/>
        </authorList>
    </citation>
    <scope>NUCLEOTIDE SEQUENCE [LARGE SCALE GENOMIC DNA]</scope>
    <source>
        <strain evidence="1 2">DSM 15505</strain>
    </source>
</reference>
<dbReference type="Proteomes" id="UP000295830">
    <property type="component" value="Unassembled WGS sequence"/>
</dbReference>
<evidence type="ECO:0000313" key="2">
    <source>
        <dbReference type="Proteomes" id="UP000295830"/>
    </source>
</evidence>
<proteinExistence type="predicted"/>
<dbReference type="RefSeq" id="WP_133735622.1">
    <property type="nucleotide sequence ID" value="NZ_SOAX01000002.1"/>
</dbReference>